<dbReference type="Proteomes" id="UP001595690">
    <property type="component" value="Unassembled WGS sequence"/>
</dbReference>
<protein>
    <submittedName>
        <fullName evidence="2">Helix-turn-helix domain-containing protein</fullName>
    </submittedName>
</protein>
<feature type="domain" description="DUF5753" evidence="1">
    <location>
        <begin position="120"/>
        <end position="293"/>
    </location>
</feature>
<dbReference type="RefSeq" id="WP_382378677.1">
    <property type="nucleotide sequence ID" value="NZ_JBHRZI010000034.1"/>
</dbReference>
<sequence length="320" mass="35046">MLAQLAGCAWHNKSQLQQGIHMPQRFSTARGREFGEVVRAAISASGMTARRVAELVGWQEGKLSDFVNGKIGCTETELALLLGVCRTPTQEREHLLNLLPETHVRGWWQQHGSCVPARLRTLVKNIAAAKTLTTWHPHALPVFLQSVDYMRAVMSASPTVPDEEMDQRVKAAQELQGLVSGSDLRCTFYIHEQALHLPVGGHEVHVGQVHHLLLMGVRKNVAIRVLPTAVGAHAGMRGAFTRLTFPAHEPLVFLEHEHSTLIEEAKAAVEGYQEVVSSLDAVSLDEEQSKALLLQLGERLSTADPSGHVGLPPVLSANRL</sequence>
<proteinExistence type="predicted"/>
<dbReference type="InterPro" id="IPR043917">
    <property type="entry name" value="DUF5753"/>
</dbReference>
<dbReference type="CDD" id="cd00093">
    <property type="entry name" value="HTH_XRE"/>
    <property type="match status" value="1"/>
</dbReference>
<dbReference type="Pfam" id="PF13560">
    <property type="entry name" value="HTH_31"/>
    <property type="match status" value="1"/>
</dbReference>
<evidence type="ECO:0000259" key="1">
    <source>
        <dbReference type="Pfam" id="PF19054"/>
    </source>
</evidence>
<dbReference type="Pfam" id="PF19054">
    <property type="entry name" value="DUF5753"/>
    <property type="match status" value="1"/>
</dbReference>
<organism evidence="2 3">
    <name type="scientific">Lentzea rhizosphaerae</name>
    <dbReference type="NCBI Taxonomy" id="2041025"/>
    <lineage>
        <taxon>Bacteria</taxon>
        <taxon>Bacillati</taxon>
        <taxon>Actinomycetota</taxon>
        <taxon>Actinomycetes</taxon>
        <taxon>Pseudonocardiales</taxon>
        <taxon>Pseudonocardiaceae</taxon>
        <taxon>Lentzea</taxon>
    </lineage>
</organism>
<evidence type="ECO:0000313" key="2">
    <source>
        <dbReference type="EMBL" id="MFC3897184.1"/>
    </source>
</evidence>
<keyword evidence="3" id="KW-1185">Reference proteome</keyword>
<evidence type="ECO:0000313" key="3">
    <source>
        <dbReference type="Proteomes" id="UP001595690"/>
    </source>
</evidence>
<reference evidence="3" key="1">
    <citation type="journal article" date="2019" name="Int. J. Syst. Evol. Microbiol.">
        <title>The Global Catalogue of Microorganisms (GCM) 10K type strain sequencing project: providing services to taxonomists for standard genome sequencing and annotation.</title>
        <authorList>
            <consortium name="The Broad Institute Genomics Platform"/>
            <consortium name="The Broad Institute Genome Sequencing Center for Infectious Disease"/>
            <person name="Wu L."/>
            <person name="Ma J."/>
        </authorList>
    </citation>
    <scope>NUCLEOTIDE SEQUENCE [LARGE SCALE GENOMIC DNA]</scope>
    <source>
        <strain evidence="3">CGMCC 4.7405</strain>
    </source>
</reference>
<dbReference type="InterPro" id="IPR001387">
    <property type="entry name" value="Cro/C1-type_HTH"/>
</dbReference>
<accession>A0ABV8C543</accession>
<comment type="caution">
    <text evidence="2">The sequence shown here is derived from an EMBL/GenBank/DDBJ whole genome shotgun (WGS) entry which is preliminary data.</text>
</comment>
<name>A0ABV8C543_9PSEU</name>
<dbReference type="EMBL" id="JBHRZI010000034">
    <property type="protein sequence ID" value="MFC3897184.1"/>
    <property type="molecule type" value="Genomic_DNA"/>
</dbReference>
<gene>
    <name evidence="2" type="ORF">ACFOWZ_37390</name>
</gene>